<proteinExistence type="predicted"/>
<evidence type="ECO:0000256" key="1">
    <source>
        <dbReference type="SAM" id="MobiDB-lite"/>
    </source>
</evidence>
<dbReference type="InterPro" id="IPR022617">
    <property type="entry name" value="Rad60/SUMO-like_dom"/>
</dbReference>
<dbReference type="AlphaFoldDB" id="A0A0M0JW82"/>
<dbReference type="CDD" id="cd16116">
    <property type="entry name" value="Ubl_Smt3_like"/>
    <property type="match status" value="1"/>
</dbReference>
<keyword evidence="4" id="KW-1185">Reference proteome</keyword>
<comment type="caution">
    <text evidence="3">The sequence shown here is derived from an EMBL/GenBank/DDBJ whole genome shotgun (WGS) entry which is preliminary data.</text>
</comment>
<organism evidence="3 4">
    <name type="scientific">Chrysochromulina tobinii</name>
    <dbReference type="NCBI Taxonomy" id="1460289"/>
    <lineage>
        <taxon>Eukaryota</taxon>
        <taxon>Haptista</taxon>
        <taxon>Haptophyta</taxon>
        <taxon>Prymnesiophyceae</taxon>
        <taxon>Prymnesiales</taxon>
        <taxon>Chrysochromulinaceae</taxon>
        <taxon>Chrysochromulina</taxon>
    </lineage>
</organism>
<feature type="domain" description="Ubiquitin-like" evidence="2">
    <location>
        <begin position="15"/>
        <end position="90"/>
    </location>
</feature>
<accession>A0A0M0JW82</accession>
<dbReference type="PANTHER" id="PTHR10562">
    <property type="entry name" value="SMALL UBIQUITIN-RELATED MODIFIER"/>
    <property type="match status" value="1"/>
</dbReference>
<dbReference type="Proteomes" id="UP000037460">
    <property type="component" value="Unassembled WGS sequence"/>
</dbReference>
<name>A0A0M0JW82_9EUKA</name>
<dbReference type="Pfam" id="PF11976">
    <property type="entry name" value="Rad60-SLD"/>
    <property type="match status" value="1"/>
</dbReference>
<sequence>MASSDEKKPDASEPINIKVVTQDGNEIYFKCKMTTPLQKLMAAFCQRQGVAQNSVRFLFDGERIAPTQSPKDLDMEDGDVIDVMVEQVGGIIGGHQPEHPVSAHSHAATRAA</sequence>
<dbReference type="InterPro" id="IPR029071">
    <property type="entry name" value="Ubiquitin-like_domsf"/>
</dbReference>
<dbReference type="FunFam" id="3.10.20.90:FF:000202">
    <property type="entry name" value="Small ubiquitin-related modifier I"/>
    <property type="match status" value="1"/>
</dbReference>
<evidence type="ECO:0000313" key="3">
    <source>
        <dbReference type="EMBL" id="KOO30388.1"/>
    </source>
</evidence>
<evidence type="ECO:0000313" key="4">
    <source>
        <dbReference type="Proteomes" id="UP000037460"/>
    </source>
</evidence>
<dbReference type="InterPro" id="IPR000626">
    <property type="entry name" value="Ubiquitin-like_dom"/>
</dbReference>
<dbReference type="PROSITE" id="PS50053">
    <property type="entry name" value="UBIQUITIN_2"/>
    <property type="match status" value="1"/>
</dbReference>
<evidence type="ECO:0000259" key="2">
    <source>
        <dbReference type="PROSITE" id="PS50053"/>
    </source>
</evidence>
<reference evidence="4" key="1">
    <citation type="journal article" date="2015" name="PLoS Genet.">
        <title>Genome Sequence and Transcriptome Analyses of Chrysochromulina tobin: Metabolic Tools for Enhanced Algal Fitness in the Prominent Order Prymnesiales (Haptophyceae).</title>
        <authorList>
            <person name="Hovde B.T."/>
            <person name="Deodato C.R."/>
            <person name="Hunsperger H.M."/>
            <person name="Ryken S.A."/>
            <person name="Yost W."/>
            <person name="Jha R.K."/>
            <person name="Patterson J."/>
            <person name="Monnat R.J. Jr."/>
            <person name="Barlow S.B."/>
            <person name="Starkenburg S.R."/>
            <person name="Cattolico R.A."/>
        </authorList>
    </citation>
    <scope>NUCLEOTIDE SEQUENCE</scope>
    <source>
        <strain evidence="4">CCMP291</strain>
    </source>
</reference>
<dbReference type="SMART" id="SM00213">
    <property type="entry name" value="UBQ"/>
    <property type="match status" value="1"/>
</dbReference>
<protein>
    <submittedName>
        <fullName evidence="3">Ubiquitin-like protein</fullName>
    </submittedName>
</protein>
<gene>
    <name evidence="3" type="ORF">Ctob_007502</name>
</gene>
<feature type="region of interest" description="Disordered" evidence="1">
    <location>
        <begin position="92"/>
        <end position="112"/>
    </location>
</feature>
<dbReference type="OrthoDB" id="442921at2759"/>
<dbReference type="EMBL" id="JWZX01002238">
    <property type="protein sequence ID" value="KOO30388.1"/>
    <property type="molecule type" value="Genomic_DNA"/>
</dbReference>
<dbReference type="SUPFAM" id="SSF54236">
    <property type="entry name" value="Ubiquitin-like"/>
    <property type="match status" value="1"/>
</dbReference>
<dbReference type="Gene3D" id="3.10.20.90">
    <property type="entry name" value="Phosphatidylinositol 3-kinase Catalytic Subunit, Chain A, domain 1"/>
    <property type="match status" value="1"/>
</dbReference>